<dbReference type="AlphaFoldDB" id="A0A382SD30"/>
<evidence type="ECO:0008006" key="2">
    <source>
        <dbReference type="Google" id="ProtNLM"/>
    </source>
</evidence>
<dbReference type="SUPFAM" id="SSF48179">
    <property type="entry name" value="6-phosphogluconate dehydrogenase C-terminal domain-like"/>
    <property type="match status" value="2"/>
</dbReference>
<organism evidence="1">
    <name type="scientific">marine metagenome</name>
    <dbReference type="NCBI Taxonomy" id="408172"/>
    <lineage>
        <taxon>unclassified sequences</taxon>
        <taxon>metagenomes</taxon>
        <taxon>ecological metagenomes</taxon>
    </lineage>
</organism>
<protein>
    <recommendedName>
        <fullName evidence="2">3-hydroxyacyl-CoA dehydrogenase C-terminal domain-containing protein</fullName>
    </recommendedName>
</protein>
<proteinExistence type="predicted"/>
<dbReference type="EMBL" id="UINC01128191">
    <property type="protein sequence ID" value="SVD07776.1"/>
    <property type="molecule type" value="Genomic_DNA"/>
</dbReference>
<dbReference type="InterPro" id="IPR050136">
    <property type="entry name" value="FA_oxidation_alpha_subunit"/>
</dbReference>
<evidence type="ECO:0000313" key="1">
    <source>
        <dbReference type="EMBL" id="SVD07776.1"/>
    </source>
</evidence>
<dbReference type="GO" id="GO:0004300">
    <property type="term" value="F:enoyl-CoA hydratase activity"/>
    <property type="evidence" value="ECO:0007669"/>
    <property type="project" value="TreeGrafter"/>
</dbReference>
<dbReference type="Gene3D" id="1.10.1040.50">
    <property type="match status" value="1"/>
</dbReference>
<name>A0A382SD30_9ZZZZ</name>
<dbReference type="GO" id="GO:0006635">
    <property type="term" value="P:fatty acid beta-oxidation"/>
    <property type="evidence" value="ECO:0007669"/>
    <property type="project" value="TreeGrafter"/>
</dbReference>
<dbReference type="PANTHER" id="PTHR43612:SF3">
    <property type="entry name" value="TRIFUNCTIONAL ENZYME SUBUNIT ALPHA, MITOCHONDRIAL"/>
    <property type="match status" value="1"/>
</dbReference>
<reference evidence="1" key="1">
    <citation type="submission" date="2018-05" db="EMBL/GenBank/DDBJ databases">
        <authorList>
            <person name="Lanie J.A."/>
            <person name="Ng W.-L."/>
            <person name="Kazmierczak K.M."/>
            <person name="Andrzejewski T.M."/>
            <person name="Davidsen T.M."/>
            <person name="Wayne K.J."/>
            <person name="Tettelin H."/>
            <person name="Glass J.I."/>
            <person name="Rusch D."/>
            <person name="Podicherti R."/>
            <person name="Tsui H.-C.T."/>
            <person name="Winkler M.E."/>
        </authorList>
    </citation>
    <scope>NUCLEOTIDE SEQUENCE</scope>
</reference>
<dbReference type="InterPro" id="IPR008927">
    <property type="entry name" value="6-PGluconate_DH-like_C_sf"/>
</dbReference>
<gene>
    <name evidence="1" type="ORF">METZ01_LOCUS360630</name>
</gene>
<dbReference type="GO" id="GO:0016509">
    <property type="term" value="F:long-chain (3S)-3-hydroxyacyl-CoA dehydrogenase (NAD+) activity"/>
    <property type="evidence" value="ECO:0007669"/>
    <property type="project" value="TreeGrafter"/>
</dbReference>
<dbReference type="PANTHER" id="PTHR43612">
    <property type="entry name" value="TRIFUNCTIONAL ENZYME SUBUNIT ALPHA"/>
    <property type="match status" value="1"/>
</dbReference>
<sequence length="178" mass="20089">GPLAVIDEINIGLAAHIREQMRKDLTVKGEIWSEGPWDKVIDFMTEEAKRLGRANGGGFYEYPETGKKYLWPELKKHFPVSESALTQEEMIDRIRFAQAVETIRCYEEGVLTSVADANIGSIFGWGFAPFKGGTLQFVNDYGVKEFLVRTKELTELYGNRFSPPKLLVDMADQGKSFS</sequence>
<feature type="non-terminal residue" evidence="1">
    <location>
        <position position="1"/>
    </location>
</feature>
<accession>A0A382SD30</accession>